<dbReference type="GO" id="GO:0018104">
    <property type="term" value="P:peptidoglycan-protein cross-linking"/>
    <property type="evidence" value="ECO:0007669"/>
    <property type="project" value="TreeGrafter"/>
</dbReference>
<evidence type="ECO:0000256" key="3">
    <source>
        <dbReference type="ARBA" id="ARBA00022679"/>
    </source>
</evidence>
<sequence>MRSRRSAFLCTVPASLAFCLALAPARADVLIRIDKDRQTMAVSVNGQPRFSWPVSTGKAGHDTPNGSYRPQRMARTHFSREWDDAPMPHSIFFTGSGHAIHGSSHLSALGRPASHGCVRLAPGKAAALFRLVKQEGPGNTRIVVEGEIAPRVASRGGVRAVRGRGLYESDGVMSAGMQMGRGVYAPAPVRRAPRGYAAPDPYGYGYGQQYGYGYAPAYGGAVYVDDGY</sequence>
<dbReference type="Gene3D" id="2.40.440.10">
    <property type="entry name" value="L,D-transpeptidase catalytic domain-like"/>
    <property type="match status" value="1"/>
</dbReference>
<evidence type="ECO:0000256" key="6">
    <source>
        <dbReference type="ARBA" id="ARBA00023316"/>
    </source>
</evidence>
<evidence type="ECO:0000313" key="10">
    <source>
        <dbReference type="EMBL" id="GJD77810.1"/>
    </source>
</evidence>
<dbReference type="InterPro" id="IPR050979">
    <property type="entry name" value="LD-transpeptidase"/>
</dbReference>
<keyword evidence="4 7" id="KW-0133">Cell shape</keyword>
<accession>A0AA37HLT5</accession>
<dbReference type="CDD" id="cd16913">
    <property type="entry name" value="YkuD_like"/>
    <property type="match status" value="1"/>
</dbReference>
<evidence type="ECO:0000256" key="7">
    <source>
        <dbReference type="PROSITE-ProRule" id="PRU01373"/>
    </source>
</evidence>
<dbReference type="RefSeq" id="WP_238301543.1">
    <property type="nucleotide sequence ID" value="NZ_BPQM01000022.1"/>
</dbReference>
<evidence type="ECO:0000259" key="9">
    <source>
        <dbReference type="PROSITE" id="PS52029"/>
    </source>
</evidence>
<dbReference type="PANTHER" id="PTHR30582:SF2">
    <property type="entry name" value="L,D-TRANSPEPTIDASE YCIB-RELATED"/>
    <property type="match status" value="1"/>
</dbReference>
<dbReference type="GO" id="GO:0008360">
    <property type="term" value="P:regulation of cell shape"/>
    <property type="evidence" value="ECO:0007669"/>
    <property type="project" value="UniProtKB-UniRule"/>
</dbReference>
<keyword evidence="5 7" id="KW-0573">Peptidoglycan synthesis</keyword>
<evidence type="ECO:0000256" key="8">
    <source>
        <dbReference type="SAM" id="SignalP"/>
    </source>
</evidence>
<dbReference type="SUPFAM" id="SSF141523">
    <property type="entry name" value="L,D-transpeptidase catalytic domain-like"/>
    <property type="match status" value="1"/>
</dbReference>
<dbReference type="GO" id="GO:0005576">
    <property type="term" value="C:extracellular region"/>
    <property type="evidence" value="ECO:0007669"/>
    <property type="project" value="TreeGrafter"/>
</dbReference>
<name>A0AA37HLT5_9HYPH</name>
<keyword evidence="6 7" id="KW-0961">Cell wall biogenesis/degradation</keyword>
<comment type="pathway">
    <text evidence="1 7">Cell wall biogenesis; peptidoglycan biosynthesis.</text>
</comment>
<evidence type="ECO:0000256" key="4">
    <source>
        <dbReference type="ARBA" id="ARBA00022960"/>
    </source>
</evidence>
<keyword evidence="8" id="KW-0732">Signal</keyword>
<gene>
    <name evidence="10" type="ORF">NBEOAGPD_1021</name>
</gene>
<dbReference type="InterPro" id="IPR038063">
    <property type="entry name" value="Transpep_catalytic_dom"/>
</dbReference>
<dbReference type="AlphaFoldDB" id="A0AA37HLT5"/>
<evidence type="ECO:0000256" key="5">
    <source>
        <dbReference type="ARBA" id="ARBA00022984"/>
    </source>
</evidence>
<dbReference type="PROSITE" id="PS52029">
    <property type="entry name" value="LD_TPASE"/>
    <property type="match status" value="1"/>
</dbReference>
<dbReference type="GO" id="GO:0071972">
    <property type="term" value="F:peptidoglycan L,D-transpeptidase activity"/>
    <property type="evidence" value="ECO:0007669"/>
    <property type="project" value="TreeGrafter"/>
</dbReference>
<evidence type="ECO:0000256" key="1">
    <source>
        <dbReference type="ARBA" id="ARBA00004752"/>
    </source>
</evidence>
<evidence type="ECO:0000313" key="11">
    <source>
        <dbReference type="Proteomes" id="UP001055108"/>
    </source>
</evidence>
<dbReference type="Pfam" id="PF03734">
    <property type="entry name" value="YkuD"/>
    <property type="match status" value="1"/>
</dbReference>
<feature type="chain" id="PRO_5041438090" description="L,D-TPase catalytic domain-containing protein" evidence="8">
    <location>
        <begin position="28"/>
        <end position="228"/>
    </location>
</feature>
<keyword evidence="11" id="KW-1185">Reference proteome</keyword>
<comment type="similarity">
    <text evidence="2">Belongs to the YkuD family.</text>
</comment>
<reference evidence="10" key="2">
    <citation type="submission" date="2021-08" db="EMBL/GenBank/DDBJ databases">
        <authorList>
            <person name="Tani A."/>
            <person name="Ola A."/>
            <person name="Ogura Y."/>
            <person name="Katsura K."/>
            <person name="Hayashi T."/>
        </authorList>
    </citation>
    <scope>NUCLEOTIDE SEQUENCE</scope>
    <source>
        <strain evidence="10">NBRC 103626</strain>
    </source>
</reference>
<dbReference type="EMBL" id="BPQM01000022">
    <property type="protein sequence ID" value="GJD77810.1"/>
    <property type="molecule type" value="Genomic_DNA"/>
</dbReference>
<evidence type="ECO:0000256" key="2">
    <source>
        <dbReference type="ARBA" id="ARBA00005992"/>
    </source>
</evidence>
<feature type="signal peptide" evidence="8">
    <location>
        <begin position="1"/>
        <end position="27"/>
    </location>
</feature>
<comment type="caution">
    <text evidence="10">The sequence shown here is derived from an EMBL/GenBank/DDBJ whole genome shotgun (WGS) entry which is preliminary data.</text>
</comment>
<feature type="active site" description="Proton donor/acceptor" evidence="7">
    <location>
        <position position="101"/>
    </location>
</feature>
<feature type="domain" description="L,D-TPase catalytic" evidence="9">
    <location>
        <begin position="29"/>
        <end position="145"/>
    </location>
</feature>
<keyword evidence="3" id="KW-0808">Transferase</keyword>
<feature type="active site" description="Nucleophile" evidence="7">
    <location>
        <position position="117"/>
    </location>
</feature>
<reference evidence="10" key="1">
    <citation type="journal article" date="2016" name="Front. Microbiol.">
        <title>Genome Sequence of the Piezophilic, Mesophilic Sulfate-Reducing Bacterium Desulfovibrio indicus J2T.</title>
        <authorList>
            <person name="Cao J."/>
            <person name="Maignien L."/>
            <person name="Shao Z."/>
            <person name="Alain K."/>
            <person name="Jebbar M."/>
        </authorList>
    </citation>
    <scope>NUCLEOTIDE SEQUENCE</scope>
    <source>
        <strain evidence="10">NBRC 103626</strain>
    </source>
</reference>
<protein>
    <recommendedName>
        <fullName evidence="9">L,D-TPase catalytic domain-containing protein</fullName>
    </recommendedName>
</protein>
<dbReference type="InterPro" id="IPR005490">
    <property type="entry name" value="LD_TPept_cat_dom"/>
</dbReference>
<proteinExistence type="inferred from homology"/>
<organism evidence="10 11">
    <name type="scientific">Methylobacterium gregans</name>
    <dbReference type="NCBI Taxonomy" id="374424"/>
    <lineage>
        <taxon>Bacteria</taxon>
        <taxon>Pseudomonadati</taxon>
        <taxon>Pseudomonadota</taxon>
        <taxon>Alphaproteobacteria</taxon>
        <taxon>Hyphomicrobiales</taxon>
        <taxon>Methylobacteriaceae</taxon>
        <taxon>Methylobacterium</taxon>
    </lineage>
</organism>
<dbReference type="PANTHER" id="PTHR30582">
    <property type="entry name" value="L,D-TRANSPEPTIDASE"/>
    <property type="match status" value="1"/>
</dbReference>
<dbReference type="GO" id="GO:0071555">
    <property type="term" value="P:cell wall organization"/>
    <property type="evidence" value="ECO:0007669"/>
    <property type="project" value="UniProtKB-UniRule"/>
</dbReference>
<dbReference type="Proteomes" id="UP001055108">
    <property type="component" value="Unassembled WGS sequence"/>
</dbReference>
<dbReference type="GO" id="GO:0016740">
    <property type="term" value="F:transferase activity"/>
    <property type="evidence" value="ECO:0007669"/>
    <property type="project" value="UniProtKB-KW"/>
</dbReference>